<evidence type="ECO:0000256" key="1">
    <source>
        <dbReference type="ARBA" id="ARBA00022729"/>
    </source>
</evidence>
<keyword evidence="5" id="KW-1185">Reference proteome</keyword>
<sequence>MKPTLLALLVAGALQLAGPAQAAPSLPSTNVAWQAAAADADIERAFAQARAAKKPVLLYWGATWCPPCNQLKATLFNRAEFAALSKNFVAVHVDGDRPGAQKLSRRFKVSGYPTTVLFTPEGQEITRLPGEVDAAQMLQVLQLGLNGGRPVKAVLADALAAKPLSAGDWKLLAYYSWETDEAQVVPKAELPALLTRLAVASPAAGAGTESEITTRLWLKALAASDDGQGVKPDASLRERVRRVLADPAQSREHIDAIAGGAVDIVRTLEAEGSAGRAPLVAAFDAALQRLQADATLSRSNRMDALYARIQLARIDMPKDTVQPKLPEPLLKDVREFVARADREITDGYERQAVITYAGSALGLAGLWAESETLLKANLAKSHSPYYLMSQLGSNARKQGRNDEALNWYAQAFDKSEGPATRLQWGATYLMALVDLAPQDAARIEKTTAQLLAEAAKDEGAFEGRSARSLQRISAKLVAWNGDGKQAAAMKRLQGQLSGVCAKVDTAEGQRATCQALLKPAAKKA</sequence>
<dbReference type="InterPro" id="IPR036249">
    <property type="entry name" value="Thioredoxin-like_sf"/>
</dbReference>
<dbReference type="PROSITE" id="PS51352">
    <property type="entry name" value="THIOREDOXIN_2"/>
    <property type="match status" value="1"/>
</dbReference>
<name>A0A437RRN0_9BURK</name>
<evidence type="ECO:0000259" key="3">
    <source>
        <dbReference type="PROSITE" id="PS51352"/>
    </source>
</evidence>
<evidence type="ECO:0000256" key="2">
    <source>
        <dbReference type="SAM" id="SignalP"/>
    </source>
</evidence>
<proteinExistence type="predicted"/>
<dbReference type="AlphaFoldDB" id="A0A437RRN0"/>
<keyword evidence="1 2" id="KW-0732">Signal</keyword>
<dbReference type="InterPro" id="IPR013766">
    <property type="entry name" value="Thioredoxin_domain"/>
</dbReference>
<dbReference type="InterPro" id="IPR051099">
    <property type="entry name" value="AGR/TXD"/>
</dbReference>
<feature type="domain" description="Thioredoxin" evidence="3">
    <location>
        <begin position="17"/>
        <end position="146"/>
    </location>
</feature>
<dbReference type="PROSITE" id="PS51354">
    <property type="entry name" value="GLUTAREDOXIN_2"/>
    <property type="match status" value="1"/>
</dbReference>
<dbReference type="SUPFAM" id="SSF52833">
    <property type="entry name" value="Thioredoxin-like"/>
    <property type="match status" value="1"/>
</dbReference>
<reference evidence="4 5" key="1">
    <citation type="submission" date="2019-01" db="EMBL/GenBank/DDBJ databases">
        <authorList>
            <person name="Chen W.-M."/>
        </authorList>
    </citation>
    <scope>NUCLEOTIDE SEQUENCE [LARGE SCALE GENOMIC DNA]</scope>
    <source>
        <strain evidence="4 5">KYPY4</strain>
    </source>
</reference>
<accession>A0A437RRN0</accession>
<dbReference type="Pfam" id="PF13899">
    <property type="entry name" value="Thioredoxin_7"/>
    <property type="match status" value="1"/>
</dbReference>
<dbReference type="OrthoDB" id="5733562at2"/>
<comment type="caution">
    <text evidence="4">The sequence shown here is derived from an EMBL/GenBank/DDBJ whole genome shotgun (WGS) entry which is preliminary data.</text>
</comment>
<feature type="chain" id="PRO_5019572182" evidence="2">
    <location>
        <begin position="23"/>
        <end position="524"/>
    </location>
</feature>
<dbReference type="EMBL" id="SACR01000001">
    <property type="protein sequence ID" value="RVU49440.1"/>
    <property type="molecule type" value="Genomic_DNA"/>
</dbReference>
<protein>
    <submittedName>
        <fullName evidence="4">DUF255 domain-containing protein</fullName>
    </submittedName>
</protein>
<dbReference type="RefSeq" id="WP_128227076.1">
    <property type="nucleotide sequence ID" value="NZ_SACR01000001.1"/>
</dbReference>
<organism evidence="4 5">
    <name type="scientific">Rubrivivax rivuli</name>
    <dbReference type="NCBI Taxonomy" id="1862385"/>
    <lineage>
        <taxon>Bacteria</taxon>
        <taxon>Pseudomonadati</taxon>
        <taxon>Pseudomonadota</taxon>
        <taxon>Betaproteobacteria</taxon>
        <taxon>Burkholderiales</taxon>
        <taxon>Sphaerotilaceae</taxon>
        <taxon>Rubrivivax</taxon>
    </lineage>
</organism>
<feature type="signal peptide" evidence="2">
    <location>
        <begin position="1"/>
        <end position="22"/>
    </location>
</feature>
<dbReference type="Gene3D" id="3.40.30.10">
    <property type="entry name" value="Glutaredoxin"/>
    <property type="match status" value="1"/>
</dbReference>
<evidence type="ECO:0000313" key="5">
    <source>
        <dbReference type="Proteomes" id="UP000285575"/>
    </source>
</evidence>
<gene>
    <name evidence="4" type="ORF">EOE66_02390</name>
</gene>
<dbReference type="PANTHER" id="PTHR15337:SF11">
    <property type="entry name" value="THIOREDOXIN DOMAIN-CONTAINING PROTEIN"/>
    <property type="match status" value="1"/>
</dbReference>
<dbReference type="PANTHER" id="PTHR15337">
    <property type="entry name" value="ANTERIOR GRADIENT PROTEIN-RELATED"/>
    <property type="match status" value="1"/>
</dbReference>
<dbReference type="Proteomes" id="UP000285575">
    <property type="component" value="Unassembled WGS sequence"/>
</dbReference>
<evidence type="ECO:0000313" key="4">
    <source>
        <dbReference type="EMBL" id="RVU49440.1"/>
    </source>
</evidence>